<comment type="similarity">
    <text evidence="1">Belongs to the membrane fusion protein (MFP) (TC 8.A.1) family.</text>
</comment>
<dbReference type="GO" id="GO:0060003">
    <property type="term" value="P:copper ion export"/>
    <property type="evidence" value="ECO:0007669"/>
    <property type="project" value="TreeGrafter"/>
</dbReference>
<dbReference type="NCBIfam" id="TIGR01730">
    <property type="entry name" value="RND_mfp"/>
    <property type="match status" value="1"/>
</dbReference>
<evidence type="ECO:0000256" key="2">
    <source>
        <dbReference type="ARBA" id="ARBA00022448"/>
    </source>
</evidence>
<evidence type="ECO:0000256" key="3">
    <source>
        <dbReference type="SAM" id="SignalP"/>
    </source>
</evidence>
<dbReference type="STRING" id="1748243.Tel_11640"/>
<dbReference type="InterPro" id="IPR058790">
    <property type="entry name" value="BSH_CusB"/>
</dbReference>
<evidence type="ECO:0000259" key="7">
    <source>
        <dbReference type="Pfam" id="PF25954"/>
    </source>
</evidence>
<dbReference type="InterPro" id="IPR032693">
    <property type="entry name" value="YtkA-like_dom"/>
</dbReference>
<dbReference type="GO" id="GO:0022857">
    <property type="term" value="F:transmembrane transporter activity"/>
    <property type="evidence" value="ECO:0007669"/>
    <property type="project" value="InterPro"/>
</dbReference>
<dbReference type="InterPro" id="IPR006143">
    <property type="entry name" value="RND_pump_MFP"/>
</dbReference>
<reference evidence="9" key="1">
    <citation type="submission" date="2015-10" db="EMBL/GenBank/DDBJ databases">
        <title>Description of Candidatus Tenderia electrophaga gen. nov, sp. nov., an Uncultivated Electroautotroph from a Biocathode Enrichment.</title>
        <authorList>
            <person name="Eddie B.J."/>
            <person name="Malanoski A.P."/>
            <person name="Wang Z."/>
            <person name="Hall R.J."/>
            <person name="Oh S.D."/>
            <person name="Heiner C."/>
            <person name="Lin B."/>
            <person name="Strycharz-Glaven S.M."/>
        </authorList>
    </citation>
    <scope>NUCLEOTIDE SEQUENCE [LARGE SCALE GENOMIC DNA]</scope>
    <source>
        <strain evidence="9">NRL1</strain>
    </source>
</reference>
<evidence type="ECO:0000259" key="6">
    <source>
        <dbReference type="Pfam" id="PF25919"/>
    </source>
</evidence>
<protein>
    <recommendedName>
        <fullName evidence="11">Hemolysin D</fullName>
    </recommendedName>
</protein>
<evidence type="ECO:0000259" key="8">
    <source>
        <dbReference type="Pfam" id="PF25975"/>
    </source>
</evidence>
<feature type="domain" description="CusB-like three alpha-helical bundle" evidence="5">
    <location>
        <begin position="229"/>
        <end position="281"/>
    </location>
</feature>
<evidence type="ECO:0000259" key="5">
    <source>
        <dbReference type="Pfam" id="PF25869"/>
    </source>
</evidence>
<feature type="domain" description="CusB-like barrel-sandwich hybrid" evidence="6">
    <location>
        <begin position="196"/>
        <end position="316"/>
    </location>
</feature>
<feature type="domain" description="YtkA-like" evidence="4">
    <location>
        <begin position="41"/>
        <end position="116"/>
    </location>
</feature>
<proteinExistence type="inferred from homology"/>
<dbReference type="GO" id="GO:0030288">
    <property type="term" value="C:outer membrane-bounded periplasmic space"/>
    <property type="evidence" value="ECO:0007669"/>
    <property type="project" value="TreeGrafter"/>
</dbReference>
<dbReference type="Pfam" id="PF25919">
    <property type="entry name" value="BSH_CusB"/>
    <property type="match status" value="1"/>
</dbReference>
<feature type="domain" description="CusB-like beta-barrel" evidence="7">
    <location>
        <begin position="320"/>
        <end position="396"/>
    </location>
</feature>
<dbReference type="PANTHER" id="PTHR30097:SF15">
    <property type="entry name" value="CATION EFFLUX SYSTEM PROTEIN CUSB"/>
    <property type="match status" value="1"/>
</dbReference>
<dbReference type="Gene3D" id="2.40.420.20">
    <property type="match status" value="1"/>
</dbReference>
<dbReference type="InterPro" id="IPR058649">
    <property type="entry name" value="CzcB_C"/>
</dbReference>
<feature type="domain" description="CzcB-like C-terminal circularly permuted SH3-like" evidence="8">
    <location>
        <begin position="403"/>
        <end position="462"/>
    </location>
</feature>
<evidence type="ECO:0008006" key="11">
    <source>
        <dbReference type="Google" id="ProtNLM"/>
    </source>
</evidence>
<dbReference type="Gene3D" id="2.40.30.170">
    <property type="match status" value="1"/>
</dbReference>
<dbReference type="GO" id="GO:0015679">
    <property type="term" value="P:plasma membrane copper ion transport"/>
    <property type="evidence" value="ECO:0007669"/>
    <property type="project" value="TreeGrafter"/>
</dbReference>
<dbReference type="GO" id="GO:0046914">
    <property type="term" value="F:transition metal ion binding"/>
    <property type="evidence" value="ECO:0007669"/>
    <property type="project" value="TreeGrafter"/>
</dbReference>
<dbReference type="InterPro" id="IPR058791">
    <property type="entry name" value="3HB_CusB"/>
</dbReference>
<dbReference type="Gene3D" id="6.10.140.730">
    <property type="match status" value="1"/>
</dbReference>
<dbReference type="InterPro" id="IPR051909">
    <property type="entry name" value="MFP_Cation_Efflux"/>
</dbReference>
<dbReference type="Pfam" id="PF25975">
    <property type="entry name" value="CzcB_C"/>
    <property type="match status" value="1"/>
</dbReference>
<dbReference type="SUPFAM" id="SSF111369">
    <property type="entry name" value="HlyD-like secretion proteins"/>
    <property type="match status" value="1"/>
</dbReference>
<keyword evidence="3" id="KW-0732">Signal</keyword>
<evidence type="ECO:0000259" key="4">
    <source>
        <dbReference type="Pfam" id="PF13115"/>
    </source>
</evidence>
<evidence type="ECO:0000313" key="10">
    <source>
        <dbReference type="Proteomes" id="UP000055136"/>
    </source>
</evidence>
<sequence>MKRNNLNSLILVMFLVVTADVHGAAENTEFFDAGPFKVRAEINPETPKVGRNRVTVWVQDSADNPVGGANLKAVAVMPAMGSMPAMYAPAEMTEAEPGRYEGEFEPSMGGEWPLTIDIETGAGKGSVTFDLATGRKGLRCATCGGAGVDVPGTVRVDPARRQLIGVTTGRVKRKTLRVTVRAAGSVSYDETRLNDVALKFSGWIGELYADSIGKPVSKGQPLFTVYSPDLLSAQEEYLETRRRFGAEGDSGKQRLEAARRRLRLWDITDTQITALERRGRALEYVPILAQADGVVIDKAVVAGSAFMAGQRLLRIADVSRVWVQAQVYDYELPLIETGMKARVTLPELQGREFEGAVDYLYPFMEGDTRTARLRVVLDNRDGFLRPDMYVQVQLKANLGKRLVVPESAVLFAGQSRVVFLDLGDGRLAPRKIKTGQRSRQWIEVLEGLEEGDTVVTSGNFLIAAESKLKAGVESW</sequence>
<accession>A0A0S2TF11</accession>
<dbReference type="Pfam" id="PF25954">
    <property type="entry name" value="Beta-barrel_RND_2"/>
    <property type="match status" value="1"/>
</dbReference>
<feature type="chain" id="PRO_5006605000" description="Hemolysin D" evidence="3">
    <location>
        <begin position="25"/>
        <end position="475"/>
    </location>
</feature>
<dbReference type="AlphaFoldDB" id="A0A0S2TF11"/>
<evidence type="ECO:0000313" key="9">
    <source>
        <dbReference type="EMBL" id="ALP53737.1"/>
    </source>
</evidence>
<dbReference type="InterPro" id="IPR058792">
    <property type="entry name" value="Beta-barrel_RND_2"/>
</dbReference>
<organism evidence="9 10">
    <name type="scientific">Candidatus Tenderia electrophaga</name>
    <dbReference type="NCBI Taxonomy" id="1748243"/>
    <lineage>
        <taxon>Bacteria</taxon>
        <taxon>Pseudomonadati</taxon>
        <taxon>Pseudomonadota</taxon>
        <taxon>Gammaproteobacteria</taxon>
        <taxon>Candidatus Tenderiales</taxon>
        <taxon>Candidatus Tenderiaceae</taxon>
        <taxon>Candidatus Tenderia</taxon>
    </lineage>
</organism>
<keyword evidence="10" id="KW-1185">Reference proteome</keyword>
<dbReference type="PANTHER" id="PTHR30097">
    <property type="entry name" value="CATION EFFLUX SYSTEM PROTEIN CUSB"/>
    <property type="match status" value="1"/>
</dbReference>
<dbReference type="FunFam" id="2.40.30.170:FF:000010">
    <property type="entry name" value="Efflux RND transporter periplasmic adaptor subunit"/>
    <property type="match status" value="1"/>
</dbReference>
<gene>
    <name evidence="9" type="ORF">Tel_11640</name>
</gene>
<dbReference type="EMBL" id="CP013099">
    <property type="protein sequence ID" value="ALP53737.1"/>
    <property type="molecule type" value="Genomic_DNA"/>
</dbReference>
<dbReference type="Proteomes" id="UP000055136">
    <property type="component" value="Chromosome"/>
</dbReference>
<name>A0A0S2TF11_9GAMM</name>
<dbReference type="KEGG" id="tee:Tel_11640"/>
<feature type="signal peptide" evidence="3">
    <location>
        <begin position="1"/>
        <end position="24"/>
    </location>
</feature>
<dbReference type="Pfam" id="PF25869">
    <property type="entry name" value="3HB_CusB"/>
    <property type="match status" value="1"/>
</dbReference>
<dbReference type="Pfam" id="PF13115">
    <property type="entry name" value="YtkA"/>
    <property type="match status" value="1"/>
</dbReference>
<keyword evidence="2" id="KW-0813">Transport</keyword>
<evidence type="ECO:0000256" key="1">
    <source>
        <dbReference type="ARBA" id="ARBA00009477"/>
    </source>
</evidence>
<dbReference type="GO" id="GO:0016020">
    <property type="term" value="C:membrane"/>
    <property type="evidence" value="ECO:0007669"/>
    <property type="project" value="InterPro"/>
</dbReference>